<dbReference type="EMBL" id="BGPR01017869">
    <property type="protein sequence ID" value="GBN77504.1"/>
    <property type="molecule type" value="Genomic_DNA"/>
</dbReference>
<name>A0A4Y2RQH3_ARAVE</name>
<comment type="caution">
    <text evidence="4">The sequence shown here is derived from an EMBL/GenBank/DDBJ whole genome shotgun (WGS) entry which is preliminary data.</text>
</comment>
<gene>
    <name evidence="2" type="ORF">AVEN_177851_1</name>
    <name evidence="5" type="ORF">AVEN_198181_1</name>
    <name evidence="4" type="ORF">AVEN_256487_1</name>
    <name evidence="3" type="ORF">AVEN_49307_1</name>
</gene>
<evidence type="ECO:0000313" key="2">
    <source>
        <dbReference type="EMBL" id="GBN71849.1"/>
    </source>
</evidence>
<evidence type="ECO:0000313" key="6">
    <source>
        <dbReference type="Proteomes" id="UP000499080"/>
    </source>
</evidence>
<evidence type="ECO:0000256" key="1">
    <source>
        <dbReference type="SAM" id="MobiDB-lite"/>
    </source>
</evidence>
<protein>
    <submittedName>
        <fullName evidence="4">Uncharacterized protein</fullName>
    </submittedName>
</protein>
<evidence type="ECO:0000313" key="5">
    <source>
        <dbReference type="EMBL" id="GBN77504.1"/>
    </source>
</evidence>
<feature type="region of interest" description="Disordered" evidence="1">
    <location>
        <begin position="1"/>
        <end position="22"/>
    </location>
</feature>
<dbReference type="Proteomes" id="UP000499080">
    <property type="component" value="Unassembled WGS sequence"/>
</dbReference>
<reference evidence="4 6" key="1">
    <citation type="journal article" date="2019" name="Sci. Rep.">
        <title>Orb-weaving spider Araneus ventricosus genome elucidates the spidroin gene catalogue.</title>
        <authorList>
            <person name="Kono N."/>
            <person name="Nakamura H."/>
            <person name="Ohtoshi R."/>
            <person name="Moran D.A.P."/>
            <person name="Shinohara A."/>
            <person name="Yoshida Y."/>
            <person name="Fujiwara M."/>
            <person name="Mori M."/>
            <person name="Tomita M."/>
            <person name="Arakawa K."/>
        </authorList>
    </citation>
    <scope>NUCLEOTIDE SEQUENCE [LARGE SCALE GENOMIC DNA]</scope>
</reference>
<proteinExistence type="predicted"/>
<evidence type="ECO:0000313" key="4">
    <source>
        <dbReference type="EMBL" id="GBN77499.1"/>
    </source>
</evidence>
<accession>A0A4Y2RQH3</accession>
<sequence>MDSRNHLFGITQGRTNDDNTGPHRTLAVKDLFKSVDIARPNLSIRSRDFTEHVWDYRDACPHVEKGVPVFGLSSRLELYRNLNSINIGDVK</sequence>
<organism evidence="4 6">
    <name type="scientific">Araneus ventricosus</name>
    <name type="common">Orbweaver spider</name>
    <name type="synonym">Epeira ventricosa</name>
    <dbReference type="NCBI Taxonomy" id="182803"/>
    <lineage>
        <taxon>Eukaryota</taxon>
        <taxon>Metazoa</taxon>
        <taxon>Ecdysozoa</taxon>
        <taxon>Arthropoda</taxon>
        <taxon>Chelicerata</taxon>
        <taxon>Arachnida</taxon>
        <taxon>Araneae</taxon>
        <taxon>Araneomorphae</taxon>
        <taxon>Entelegynae</taxon>
        <taxon>Araneoidea</taxon>
        <taxon>Araneidae</taxon>
        <taxon>Araneus</taxon>
    </lineage>
</organism>
<evidence type="ECO:0000313" key="3">
    <source>
        <dbReference type="EMBL" id="GBN71868.1"/>
    </source>
</evidence>
<dbReference type="EMBL" id="BGPR01016109">
    <property type="protein sequence ID" value="GBN71868.1"/>
    <property type="molecule type" value="Genomic_DNA"/>
</dbReference>
<dbReference type="EMBL" id="BGPR01016102">
    <property type="protein sequence ID" value="GBN71849.1"/>
    <property type="molecule type" value="Genomic_DNA"/>
</dbReference>
<dbReference type="EMBL" id="BGPR01017868">
    <property type="protein sequence ID" value="GBN77499.1"/>
    <property type="molecule type" value="Genomic_DNA"/>
</dbReference>
<keyword evidence="6" id="KW-1185">Reference proteome</keyword>
<dbReference type="AlphaFoldDB" id="A0A4Y2RQH3"/>